<evidence type="ECO:0000259" key="11">
    <source>
        <dbReference type="PROSITE" id="PS50011"/>
    </source>
</evidence>
<protein>
    <recommendedName>
        <fullName evidence="2">IkappaB kinase</fullName>
        <ecNumber evidence="2">2.7.11.10</ecNumber>
    </recommendedName>
</protein>
<feature type="domain" description="Protein kinase" evidence="11">
    <location>
        <begin position="11"/>
        <end position="345"/>
    </location>
</feature>
<organism evidence="12 13">
    <name type="scientific">Parelaphostrongylus tenuis</name>
    <name type="common">Meningeal worm</name>
    <dbReference type="NCBI Taxonomy" id="148309"/>
    <lineage>
        <taxon>Eukaryota</taxon>
        <taxon>Metazoa</taxon>
        <taxon>Ecdysozoa</taxon>
        <taxon>Nematoda</taxon>
        <taxon>Chromadorea</taxon>
        <taxon>Rhabditida</taxon>
        <taxon>Rhabditina</taxon>
        <taxon>Rhabditomorpha</taxon>
        <taxon>Strongyloidea</taxon>
        <taxon>Metastrongylidae</taxon>
        <taxon>Parelaphostrongylus</taxon>
    </lineage>
</organism>
<dbReference type="InterPro" id="IPR011009">
    <property type="entry name" value="Kinase-like_dom_sf"/>
</dbReference>
<comment type="subcellular location">
    <subcellularLocation>
        <location evidence="1">Cytoplasm</location>
    </subcellularLocation>
</comment>
<evidence type="ECO:0000313" key="13">
    <source>
        <dbReference type="Proteomes" id="UP001196413"/>
    </source>
</evidence>
<keyword evidence="13" id="KW-1185">Reference proteome</keyword>
<evidence type="ECO:0000313" key="12">
    <source>
        <dbReference type="EMBL" id="KAJ1365897.1"/>
    </source>
</evidence>
<feature type="binding site" evidence="10">
    <location>
        <position position="39"/>
    </location>
    <ligand>
        <name>ATP</name>
        <dbReference type="ChEBI" id="CHEBI:30616"/>
    </ligand>
</feature>
<sequence>MISRDGDEYSIDFSKTIGSGAFGNIHPGRTRAGRSVAVKRGRDEKEIRAAQKEVEFYRRCAGARNIVQYLGSEHRQATNHSPERFSFAMERALFSLDKLMKRVRNLQGLAKEIIIDLLCDSVSALLTLKERGIAHRDIKHLNILVFRGPRKGRRSQYLFKFCDMGVSSFVDDGGVMQTLVGTPNALCPPLAYAHAQRSSRSRDHYTREQCDLWSLGCTVYFVATGKFPFPVDSKDPNVYAQAVAVQNRPKDAISAERVNSDSHRYMYKYKSTIDNIRYPLWFRHCLRKLIAMLFSPEAALETLHDIVKSMQESSEKRFISIESVEIYDYCDLRVIPSLRSGYPTLADELALKGGVEYRLIYGNKLEVLSEPTEEWNLYQHSAILFPLLQEIPWSPKHWSLSIKDSRRNGNFADFARSKILSQAGQALYDCDKILEIVEVSQSILSGQLEKLKADLESLSEKIMMPARFTIYAKMQSFGLLPFLKEEVDKTVMERICEMADRAGQELEKYLDFINNSLEAANGYLSELKK</sequence>
<dbReference type="GO" id="GO:0033209">
    <property type="term" value="P:tumor necrosis factor-mediated signaling pathway"/>
    <property type="evidence" value="ECO:0007669"/>
    <property type="project" value="TreeGrafter"/>
</dbReference>
<proteinExistence type="predicted"/>
<keyword evidence="5" id="KW-0808">Transferase</keyword>
<keyword evidence="7" id="KW-0418">Kinase</keyword>
<dbReference type="PROSITE" id="PS00108">
    <property type="entry name" value="PROTEIN_KINASE_ST"/>
    <property type="match status" value="1"/>
</dbReference>
<dbReference type="GO" id="GO:0005524">
    <property type="term" value="F:ATP binding"/>
    <property type="evidence" value="ECO:0007669"/>
    <property type="project" value="UniProtKB-UniRule"/>
</dbReference>
<evidence type="ECO:0000256" key="7">
    <source>
        <dbReference type="ARBA" id="ARBA00022777"/>
    </source>
</evidence>
<keyword evidence="3" id="KW-0963">Cytoplasm</keyword>
<dbReference type="InterPro" id="IPR000719">
    <property type="entry name" value="Prot_kinase_dom"/>
</dbReference>
<reference evidence="12" key="1">
    <citation type="submission" date="2021-06" db="EMBL/GenBank/DDBJ databases">
        <title>Parelaphostrongylus tenuis whole genome reference sequence.</title>
        <authorList>
            <person name="Garwood T.J."/>
            <person name="Larsen P.A."/>
            <person name="Fountain-Jones N.M."/>
            <person name="Garbe J.R."/>
            <person name="Macchietto M.G."/>
            <person name="Kania S.A."/>
            <person name="Gerhold R.W."/>
            <person name="Richards J.E."/>
            <person name="Wolf T.M."/>
        </authorList>
    </citation>
    <scope>NUCLEOTIDE SEQUENCE</scope>
    <source>
        <strain evidence="12">MNPRO001-30</strain>
        <tissue evidence="12">Meninges</tissue>
    </source>
</reference>
<dbReference type="PANTHER" id="PTHR22969">
    <property type="entry name" value="IKB KINASE"/>
    <property type="match status" value="1"/>
</dbReference>
<dbReference type="PROSITE" id="PS00107">
    <property type="entry name" value="PROTEIN_KINASE_ATP"/>
    <property type="match status" value="1"/>
</dbReference>
<evidence type="ECO:0000256" key="8">
    <source>
        <dbReference type="ARBA" id="ARBA00022840"/>
    </source>
</evidence>
<name>A0AAD5QXY1_PARTN</name>
<evidence type="ECO:0000256" key="2">
    <source>
        <dbReference type="ARBA" id="ARBA00012442"/>
    </source>
</evidence>
<dbReference type="Pfam" id="PF00069">
    <property type="entry name" value="Pkinase"/>
    <property type="match status" value="1"/>
</dbReference>
<gene>
    <name evidence="12" type="ORF">KIN20_026365</name>
</gene>
<dbReference type="Proteomes" id="UP001196413">
    <property type="component" value="Unassembled WGS sequence"/>
</dbReference>
<keyword evidence="6 10" id="KW-0547">Nucleotide-binding</keyword>
<dbReference type="EC" id="2.7.11.10" evidence="2"/>
<evidence type="ECO:0000256" key="6">
    <source>
        <dbReference type="ARBA" id="ARBA00022741"/>
    </source>
</evidence>
<evidence type="ECO:0000256" key="5">
    <source>
        <dbReference type="ARBA" id="ARBA00022679"/>
    </source>
</evidence>
<keyword evidence="8 10" id="KW-0067">ATP-binding</keyword>
<dbReference type="GO" id="GO:0008384">
    <property type="term" value="F:IkappaB kinase activity"/>
    <property type="evidence" value="ECO:0007669"/>
    <property type="project" value="UniProtKB-EC"/>
</dbReference>
<dbReference type="InterPro" id="IPR051180">
    <property type="entry name" value="IKK"/>
</dbReference>
<dbReference type="EMBL" id="JAHQIW010005386">
    <property type="protein sequence ID" value="KAJ1365897.1"/>
    <property type="molecule type" value="Genomic_DNA"/>
</dbReference>
<dbReference type="GO" id="GO:0045944">
    <property type="term" value="P:positive regulation of transcription by RNA polymerase II"/>
    <property type="evidence" value="ECO:0007669"/>
    <property type="project" value="TreeGrafter"/>
</dbReference>
<evidence type="ECO:0000256" key="1">
    <source>
        <dbReference type="ARBA" id="ARBA00004496"/>
    </source>
</evidence>
<dbReference type="PANTHER" id="PTHR22969:SF17">
    <property type="entry name" value="INHIBITOR OF NUCLEAR FACTOR KAPPA-B KINASE SUBUNIT BETA"/>
    <property type="match status" value="1"/>
</dbReference>
<accession>A0AAD5QXY1</accession>
<keyword evidence="4" id="KW-0723">Serine/threonine-protein kinase</keyword>
<dbReference type="Gene3D" id="3.30.200.20">
    <property type="entry name" value="Phosphorylase Kinase, domain 1"/>
    <property type="match status" value="1"/>
</dbReference>
<dbReference type="AlphaFoldDB" id="A0AAD5QXY1"/>
<evidence type="ECO:0000256" key="4">
    <source>
        <dbReference type="ARBA" id="ARBA00022527"/>
    </source>
</evidence>
<dbReference type="GO" id="GO:0008385">
    <property type="term" value="C:IkappaB kinase complex"/>
    <property type="evidence" value="ECO:0007669"/>
    <property type="project" value="TreeGrafter"/>
</dbReference>
<dbReference type="InterPro" id="IPR017441">
    <property type="entry name" value="Protein_kinase_ATP_BS"/>
</dbReference>
<dbReference type="InterPro" id="IPR008271">
    <property type="entry name" value="Ser/Thr_kinase_AS"/>
</dbReference>
<comment type="caution">
    <text evidence="12">The sequence shown here is derived from an EMBL/GenBank/DDBJ whole genome shotgun (WGS) entry which is preliminary data.</text>
</comment>
<dbReference type="SMART" id="SM00220">
    <property type="entry name" value="S_TKc"/>
    <property type="match status" value="1"/>
</dbReference>
<dbReference type="Gene3D" id="1.10.510.10">
    <property type="entry name" value="Transferase(Phosphotransferase) domain 1"/>
    <property type="match status" value="1"/>
</dbReference>
<dbReference type="SUPFAM" id="SSF56112">
    <property type="entry name" value="Protein kinase-like (PK-like)"/>
    <property type="match status" value="1"/>
</dbReference>
<evidence type="ECO:0000256" key="9">
    <source>
        <dbReference type="ARBA" id="ARBA00048789"/>
    </source>
</evidence>
<evidence type="ECO:0000256" key="3">
    <source>
        <dbReference type="ARBA" id="ARBA00022490"/>
    </source>
</evidence>
<dbReference type="PROSITE" id="PS50011">
    <property type="entry name" value="PROTEIN_KINASE_DOM"/>
    <property type="match status" value="1"/>
</dbReference>
<comment type="catalytic activity">
    <reaction evidence="9">
        <text>L-seryl-[I-kappa-B protein] + ATP = O-phospho-L-seryl-[I-kappa-B protein] + ADP + H(+)</text>
        <dbReference type="Rhea" id="RHEA:19073"/>
        <dbReference type="Rhea" id="RHEA-COMP:13698"/>
        <dbReference type="Rhea" id="RHEA-COMP:13699"/>
        <dbReference type="ChEBI" id="CHEBI:15378"/>
        <dbReference type="ChEBI" id="CHEBI:29999"/>
        <dbReference type="ChEBI" id="CHEBI:30616"/>
        <dbReference type="ChEBI" id="CHEBI:83421"/>
        <dbReference type="ChEBI" id="CHEBI:456216"/>
        <dbReference type="EC" id="2.7.11.10"/>
    </reaction>
</comment>
<evidence type="ECO:0000256" key="10">
    <source>
        <dbReference type="PROSITE-ProRule" id="PRU10141"/>
    </source>
</evidence>